<accession>A0A5B9DC34</accession>
<sequence length="266" mass="29064">MRKKFIIGGNWKMQILNVEEAVSIATELATTISGILTETVDVFIAPSFNALYSVGQAIKGTKLKLAGQNMYFRDKGAFTGEISPDSLLDAGCEYVILGHSERRRIFGESDAVINQKVKKALEKGLKPVLCIGETAKEKEEGHTETVLRTQIDESMADIPREQLNLITIAYEPVWAINNKFLNPNSEIKTATPEEAEKNHIFIRKLLINKFGDEGKNILIQYGGSMKASNCEGLLNIGEINGGLIGGASLSAEKLKPIIEAAVKLGK</sequence>
<dbReference type="GO" id="GO:0006096">
    <property type="term" value="P:glycolytic process"/>
    <property type="evidence" value="ECO:0007669"/>
    <property type="project" value="UniProtKB-UniRule"/>
</dbReference>
<dbReference type="KEGG" id="psyt:DSAG12_02076"/>
<evidence type="ECO:0000256" key="1">
    <source>
        <dbReference type="ARBA" id="ARBA00022490"/>
    </source>
</evidence>
<gene>
    <name evidence="4" type="primary">tpiA</name>
    <name evidence="4" type="ORF">DSAG12_02076</name>
</gene>
<dbReference type="SMR" id="A0A5B9DC34"/>
<keyword evidence="1 3" id="KW-0963">Cytoplasm</keyword>
<dbReference type="AlphaFoldDB" id="A0A5B9DC34"/>
<dbReference type="PANTHER" id="PTHR21139">
    <property type="entry name" value="TRIOSEPHOSPHATE ISOMERASE"/>
    <property type="match status" value="1"/>
</dbReference>
<evidence type="ECO:0000256" key="2">
    <source>
        <dbReference type="ARBA" id="ARBA00023235"/>
    </source>
</evidence>
<keyword evidence="2 3" id="KW-0413">Isomerase</keyword>
<dbReference type="PDB" id="7N8U">
    <property type="method" value="X-ray"/>
    <property type="resolution" value="1.98 A"/>
    <property type="chains" value="A/B=1-254"/>
</dbReference>
<dbReference type="Proteomes" id="UP000321408">
    <property type="component" value="Chromosome"/>
</dbReference>
<evidence type="ECO:0000313" key="5">
    <source>
        <dbReference type="Proteomes" id="UP000321408"/>
    </source>
</evidence>
<dbReference type="GO" id="GO:0004807">
    <property type="term" value="F:triose-phosphate isomerase activity"/>
    <property type="evidence" value="ECO:0007669"/>
    <property type="project" value="UniProtKB-UniRule"/>
</dbReference>
<dbReference type="SUPFAM" id="SSF51351">
    <property type="entry name" value="Triosephosphate isomerase (TIM)"/>
    <property type="match status" value="1"/>
</dbReference>
<dbReference type="EMBL" id="CP042905">
    <property type="protein sequence ID" value="QEE16246.2"/>
    <property type="molecule type" value="Genomic_DNA"/>
</dbReference>
<dbReference type="UniPathway" id="UPA00109">
    <property type="reaction ID" value="UER00189"/>
</dbReference>
<evidence type="ECO:0007829" key="6">
    <source>
        <dbReference type="PDB" id="7N8U"/>
    </source>
</evidence>
<dbReference type="InterPro" id="IPR013785">
    <property type="entry name" value="Aldolase_TIM"/>
</dbReference>
<name>A0A5B9DC34_9ARCH</name>
<dbReference type="InterPro" id="IPR000652">
    <property type="entry name" value="Triosephosphate_isomerase"/>
</dbReference>
<dbReference type="GO" id="GO:0046166">
    <property type="term" value="P:glyceraldehyde-3-phosphate biosynthetic process"/>
    <property type="evidence" value="ECO:0007669"/>
    <property type="project" value="TreeGrafter"/>
</dbReference>
<reference evidence="4 5" key="3">
    <citation type="journal article" date="2024" name="Int. J. Syst. Evol. Microbiol.">
        <title>Promethearchaeum syntrophicum gen. nov., sp. nov., an anaerobic, obligately syntrophic archaeon, the first isolate of the lineage 'Asgard' archaea, and proposal of the new archaeal phylum Promethearchaeota phyl. nov. and kingdom Promethearchaeati regn. nov.</title>
        <authorList>
            <person name="Imachi H."/>
            <person name="Nobu M.K."/>
            <person name="Kato S."/>
            <person name="Takaki Y."/>
            <person name="Miyazaki M."/>
            <person name="Miyata M."/>
            <person name="Ogawara M."/>
            <person name="Saito Y."/>
            <person name="Sakai S."/>
            <person name="Tahara Y.O."/>
            <person name="Takano Y."/>
            <person name="Tasumi E."/>
            <person name="Uematsu K."/>
            <person name="Yoshimura T."/>
            <person name="Itoh T."/>
            <person name="Ohkuma M."/>
            <person name="Takai K."/>
        </authorList>
    </citation>
    <scope>NUCLEOTIDE SEQUENCE [LARGE SCALE GENOMIC DNA]</scope>
    <source>
        <strain evidence="4 5">MK-D1</strain>
    </source>
</reference>
<dbReference type="CDD" id="cd00311">
    <property type="entry name" value="TIM"/>
    <property type="match status" value="1"/>
</dbReference>
<dbReference type="PANTHER" id="PTHR21139:SF42">
    <property type="entry name" value="TRIOSEPHOSPHATE ISOMERASE"/>
    <property type="match status" value="1"/>
</dbReference>
<dbReference type="PROSITE" id="PS51440">
    <property type="entry name" value="TIM_2"/>
    <property type="match status" value="1"/>
</dbReference>
<keyword evidence="3" id="KW-0324">Glycolysis</keyword>
<dbReference type="GO" id="GO:0006094">
    <property type="term" value="P:gluconeogenesis"/>
    <property type="evidence" value="ECO:0007669"/>
    <property type="project" value="UniProtKB-UniPathway"/>
</dbReference>
<keyword evidence="3" id="KW-0312">Gluconeogenesis</keyword>
<dbReference type="Pfam" id="PF00121">
    <property type="entry name" value="TIM"/>
    <property type="match status" value="1"/>
</dbReference>
<evidence type="ECO:0000256" key="3">
    <source>
        <dbReference type="RuleBase" id="RU363013"/>
    </source>
</evidence>
<dbReference type="HAMAP" id="MF_00147_B">
    <property type="entry name" value="TIM_B"/>
    <property type="match status" value="1"/>
</dbReference>
<protein>
    <recommendedName>
        <fullName evidence="3">Triosephosphate isomerase</fullName>
        <ecNumber evidence="3">5.3.1.1</ecNumber>
    </recommendedName>
</protein>
<proteinExistence type="evidence at protein level"/>
<dbReference type="GO" id="GO:0005829">
    <property type="term" value="C:cytosol"/>
    <property type="evidence" value="ECO:0007669"/>
    <property type="project" value="TreeGrafter"/>
</dbReference>
<dbReference type="GO" id="GO:0019563">
    <property type="term" value="P:glycerol catabolic process"/>
    <property type="evidence" value="ECO:0007669"/>
    <property type="project" value="TreeGrafter"/>
</dbReference>
<comment type="pathway">
    <text evidence="3">Carbohydrate degradation; glycolysis; D-glyceraldehyde 3-phosphate from glycerone phosphate: step 1/1.</text>
</comment>
<evidence type="ECO:0000313" key="4">
    <source>
        <dbReference type="EMBL" id="QEE16246.2"/>
    </source>
</evidence>
<dbReference type="NCBIfam" id="TIGR00419">
    <property type="entry name" value="tim"/>
    <property type="match status" value="1"/>
</dbReference>
<organism evidence="4 5">
    <name type="scientific">Promethearchaeum syntrophicum</name>
    <dbReference type="NCBI Taxonomy" id="2594042"/>
    <lineage>
        <taxon>Archaea</taxon>
        <taxon>Promethearchaeati</taxon>
        <taxon>Promethearchaeota</taxon>
        <taxon>Promethearchaeia</taxon>
        <taxon>Promethearchaeales</taxon>
        <taxon>Promethearchaeaceae</taxon>
        <taxon>Promethearchaeum</taxon>
    </lineage>
</organism>
<comment type="subcellular location">
    <subcellularLocation>
        <location evidence="3">Cytoplasm</location>
    </subcellularLocation>
</comment>
<keyword evidence="5" id="KW-1185">Reference proteome</keyword>
<comment type="catalytic activity">
    <reaction evidence="3">
        <text>D-glyceraldehyde 3-phosphate = dihydroxyacetone phosphate</text>
        <dbReference type="Rhea" id="RHEA:18585"/>
        <dbReference type="ChEBI" id="CHEBI:57642"/>
        <dbReference type="ChEBI" id="CHEBI:59776"/>
        <dbReference type="EC" id="5.3.1.1"/>
    </reaction>
</comment>
<comment type="similarity">
    <text evidence="3">Belongs to the triosephosphate isomerase family.</text>
</comment>
<dbReference type="EC" id="5.3.1.1" evidence="3"/>
<dbReference type="UniPathway" id="UPA00138"/>
<comment type="pathway">
    <text evidence="3">Carbohydrate biosynthesis; gluconeogenesis.</text>
</comment>
<dbReference type="InterPro" id="IPR035990">
    <property type="entry name" value="TIM_sf"/>
</dbReference>
<dbReference type="Gene3D" id="3.20.20.70">
    <property type="entry name" value="Aldolase class I"/>
    <property type="match status" value="1"/>
</dbReference>
<dbReference type="InterPro" id="IPR022896">
    <property type="entry name" value="TrioseP_Isoase_bac/euk"/>
</dbReference>
<reference evidence="6" key="2">
    <citation type="submission" date="2021-06" db="PDB data bank">
        <title>Structure of PsyTPI - Candidatus Prometheoarchaeum syntrophicum triosephosphate isomerase.</title>
        <authorList>
            <person name="Vickers C.J."/>
            <person name="Patrick W.M."/>
            <person name="Fraga D."/>
        </authorList>
    </citation>
    <scope>X-RAY CRYSTALLOGRAPHY (1.98 ANGSTROMS)</scope>
</reference>
<reference evidence="4 5" key="1">
    <citation type="journal article" date="2020" name="Nature">
        <title>Isolation of an archaeon at the prokaryote-eukaryote interface.</title>
        <authorList>
            <person name="Imachi H."/>
            <person name="Nobu M.K."/>
            <person name="Nakahara N."/>
            <person name="Morono Y."/>
            <person name="Ogawara M."/>
            <person name="Takaki Y."/>
            <person name="Takano Y."/>
            <person name="Uematsu K."/>
            <person name="Ikuta T."/>
            <person name="Ito M."/>
            <person name="Matsui Y."/>
            <person name="Miyazaki M."/>
            <person name="Murata K."/>
            <person name="Saito Y."/>
            <person name="Sakai S."/>
            <person name="Song C."/>
            <person name="Tasumi E."/>
            <person name="Yamanaka Y."/>
            <person name="Yamaguchi T."/>
            <person name="Kamagata Y."/>
            <person name="Tamaki H."/>
            <person name="Takai K."/>
        </authorList>
    </citation>
    <scope>NUCLEOTIDE SEQUENCE [LARGE SCALE GENOMIC DNA]</scope>
    <source>
        <strain evidence="4 5">MK-D1</strain>
    </source>
</reference>
<keyword evidence="6" id="KW-0002">3D-structure</keyword>